<name>A0A4Y2PTS7_ARAVE</name>
<dbReference type="EMBL" id="BGPR01134793">
    <property type="protein sequence ID" value="GBN54263.1"/>
    <property type="molecule type" value="Genomic_DNA"/>
</dbReference>
<evidence type="ECO:0000313" key="1">
    <source>
        <dbReference type="EMBL" id="GBN54263.1"/>
    </source>
</evidence>
<proteinExistence type="predicted"/>
<dbReference type="Proteomes" id="UP000499080">
    <property type="component" value="Unassembled WGS sequence"/>
</dbReference>
<dbReference type="InterPro" id="IPR038765">
    <property type="entry name" value="Papain-like_cys_pep_sf"/>
</dbReference>
<accession>A0A4Y2PTS7</accession>
<gene>
    <name evidence="1" type="ORF">AVEN_177147_1</name>
</gene>
<sequence>MDGYQIHFILSRDPNTSPFFRGVFAPDTIPMLKEKSAIVVNVDKSTEPGSHWLAFYQEADNLEFFDSYGNPPEFYGPKFQEFTLNYSSVHWNSTTLQSLTSNVCGAYCIYFILKRCQGHSLYSIVLQKFIKIQHSQQMAETTEIQETSITENQEPETVPEDVITAKILKSAPVRYLITVKSIMDYLKDHHIPYCHGLQKEKLCTEVNAYLELIS</sequence>
<comment type="caution">
    <text evidence="1">The sequence shown here is derived from an EMBL/GenBank/DDBJ whole genome shotgun (WGS) entry which is preliminary data.</text>
</comment>
<keyword evidence="2" id="KW-1185">Reference proteome</keyword>
<reference evidence="1 2" key="1">
    <citation type="journal article" date="2019" name="Sci. Rep.">
        <title>Orb-weaving spider Araneus ventricosus genome elucidates the spidroin gene catalogue.</title>
        <authorList>
            <person name="Kono N."/>
            <person name="Nakamura H."/>
            <person name="Ohtoshi R."/>
            <person name="Moran D.A.P."/>
            <person name="Shinohara A."/>
            <person name="Yoshida Y."/>
            <person name="Fujiwara M."/>
            <person name="Mori M."/>
            <person name="Tomita M."/>
            <person name="Arakawa K."/>
        </authorList>
    </citation>
    <scope>NUCLEOTIDE SEQUENCE [LARGE SCALE GENOMIC DNA]</scope>
</reference>
<dbReference type="Gene3D" id="3.40.395.10">
    <property type="entry name" value="Adenoviral Proteinase, Chain A"/>
    <property type="match status" value="1"/>
</dbReference>
<dbReference type="SUPFAM" id="SSF54001">
    <property type="entry name" value="Cysteine proteinases"/>
    <property type="match status" value="1"/>
</dbReference>
<evidence type="ECO:0008006" key="3">
    <source>
        <dbReference type="Google" id="ProtNLM"/>
    </source>
</evidence>
<evidence type="ECO:0000313" key="2">
    <source>
        <dbReference type="Proteomes" id="UP000499080"/>
    </source>
</evidence>
<dbReference type="AlphaFoldDB" id="A0A4Y2PTS7"/>
<dbReference type="OrthoDB" id="6427852at2759"/>
<organism evidence="1 2">
    <name type="scientific">Araneus ventricosus</name>
    <name type="common">Orbweaver spider</name>
    <name type="synonym">Epeira ventricosa</name>
    <dbReference type="NCBI Taxonomy" id="182803"/>
    <lineage>
        <taxon>Eukaryota</taxon>
        <taxon>Metazoa</taxon>
        <taxon>Ecdysozoa</taxon>
        <taxon>Arthropoda</taxon>
        <taxon>Chelicerata</taxon>
        <taxon>Arachnida</taxon>
        <taxon>Araneae</taxon>
        <taxon>Araneomorphae</taxon>
        <taxon>Entelegynae</taxon>
        <taxon>Araneoidea</taxon>
        <taxon>Araneidae</taxon>
        <taxon>Araneus</taxon>
    </lineage>
</organism>
<protein>
    <recommendedName>
        <fullName evidence="3">Ubiquitin-like protease family profile domain-containing protein</fullName>
    </recommendedName>
</protein>